<organism evidence="2 3">
    <name type="scientific">Clitoria ternatea</name>
    <name type="common">Butterfly pea</name>
    <dbReference type="NCBI Taxonomy" id="43366"/>
    <lineage>
        <taxon>Eukaryota</taxon>
        <taxon>Viridiplantae</taxon>
        <taxon>Streptophyta</taxon>
        <taxon>Embryophyta</taxon>
        <taxon>Tracheophyta</taxon>
        <taxon>Spermatophyta</taxon>
        <taxon>Magnoliopsida</taxon>
        <taxon>eudicotyledons</taxon>
        <taxon>Gunneridae</taxon>
        <taxon>Pentapetalae</taxon>
        <taxon>rosids</taxon>
        <taxon>fabids</taxon>
        <taxon>Fabales</taxon>
        <taxon>Fabaceae</taxon>
        <taxon>Papilionoideae</taxon>
        <taxon>50 kb inversion clade</taxon>
        <taxon>NPAAA clade</taxon>
        <taxon>indigoferoid/millettioid clade</taxon>
        <taxon>Phaseoleae</taxon>
        <taxon>Clitoria</taxon>
    </lineage>
</organism>
<evidence type="ECO:0000256" key="1">
    <source>
        <dbReference type="SAM" id="Phobius"/>
    </source>
</evidence>
<dbReference type="InterPro" id="IPR004158">
    <property type="entry name" value="DUF247_pln"/>
</dbReference>
<name>A0AAN9P406_CLITE</name>
<dbReference type="PANTHER" id="PTHR31170:SF21">
    <property type="match status" value="1"/>
</dbReference>
<dbReference type="PANTHER" id="PTHR31170">
    <property type="entry name" value="BNAC04G53230D PROTEIN"/>
    <property type="match status" value="1"/>
</dbReference>
<gene>
    <name evidence="2" type="ORF">RJT34_19654</name>
</gene>
<keyword evidence="1" id="KW-0472">Membrane</keyword>
<keyword evidence="1" id="KW-1133">Transmembrane helix</keyword>
<feature type="transmembrane region" description="Helical" evidence="1">
    <location>
        <begin position="439"/>
        <end position="460"/>
    </location>
</feature>
<keyword evidence="1" id="KW-0812">Transmembrane</keyword>
<sequence length="469" mass="53510">MEEEGGNEHIIDMWKVDKERLASMELKISQNPKLLSKAAGNNSCCIFRVPPSLLEVNGKAYQPRIVSIGPYHHGQPHLSMIQEHKWRYLASLLSRTQHQGLSLEDLLKSIAPLEPQARHCYSQTINLDSHEFIEMMVLDGCFILELFRRVAKLVPFEPDDPLVSMAWILPFLYTDFLKLENQIPFFILHRLFELSSLAGEKSSPTTLSTLALEFFSYSLVLKRPEPEPEPESQTIITSACNTKNYVTFGPDISSKPDSVIMNEKKHLLDLVRSNFTEGKTEPQHGIPTPTHVIHCVSKLYRAGIKIEPKKESESFLDVTFGHGVIQMPDIMVDDLMTSFLLNCVAFEQCYSGCSKHFTAYLMLLGCLINTCNDLQYLCDRNIIANHFGTTEEVAHFINNAGKEVAVDFDLCYLSQMFNDIHMYYRYSWRVQWGSFKSSYSWSLAALVLLVLTLAQTYFAAYQYFDPPKG</sequence>
<dbReference type="Pfam" id="PF03140">
    <property type="entry name" value="DUF247"/>
    <property type="match status" value="1"/>
</dbReference>
<reference evidence="2 3" key="1">
    <citation type="submission" date="2024-01" db="EMBL/GenBank/DDBJ databases">
        <title>The genomes of 5 underutilized Papilionoideae crops provide insights into root nodulation and disease resistance.</title>
        <authorList>
            <person name="Yuan L."/>
        </authorList>
    </citation>
    <scope>NUCLEOTIDE SEQUENCE [LARGE SCALE GENOMIC DNA]</scope>
    <source>
        <strain evidence="2">LY-2023</strain>
        <tissue evidence="2">Leaf</tissue>
    </source>
</reference>
<accession>A0AAN9P406</accession>
<proteinExistence type="predicted"/>
<comment type="caution">
    <text evidence="2">The sequence shown here is derived from an EMBL/GenBank/DDBJ whole genome shotgun (WGS) entry which is preliminary data.</text>
</comment>
<dbReference type="EMBL" id="JAYKXN010000005">
    <property type="protein sequence ID" value="KAK7284900.1"/>
    <property type="molecule type" value="Genomic_DNA"/>
</dbReference>
<keyword evidence="3" id="KW-1185">Reference proteome</keyword>
<evidence type="ECO:0000313" key="3">
    <source>
        <dbReference type="Proteomes" id="UP001359559"/>
    </source>
</evidence>
<evidence type="ECO:0000313" key="2">
    <source>
        <dbReference type="EMBL" id="KAK7284900.1"/>
    </source>
</evidence>
<dbReference type="AlphaFoldDB" id="A0AAN9P406"/>
<protein>
    <submittedName>
        <fullName evidence="2">Uncharacterized protein</fullName>
    </submittedName>
</protein>
<dbReference type="Proteomes" id="UP001359559">
    <property type="component" value="Unassembled WGS sequence"/>
</dbReference>